<reference evidence="3" key="1">
    <citation type="journal article" date="2019" name="Int. J. Syst. Evol. Microbiol.">
        <title>The Global Catalogue of Microorganisms (GCM) 10K type strain sequencing project: providing services to taxonomists for standard genome sequencing and annotation.</title>
        <authorList>
            <consortium name="The Broad Institute Genomics Platform"/>
            <consortium name="The Broad Institute Genome Sequencing Center for Infectious Disease"/>
            <person name="Wu L."/>
            <person name="Ma J."/>
        </authorList>
    </citation>
    <scope>NUCLEOTIDE SEQUENCE [LARGE SCALE GENOMIC DNA]</scope>
    <source>
        <strain evidence="3">CGMCC 1.15474</strain>
    </source>
</reference>
<dbReference type="EMBL" id="JBHUIK010000002">
    <property type="protein sequence ID" value="MFD2214619.1"/>
    <property type="molecule type" value="Genomic_DNA"/>
</dbReference>
<evidence type="ECO:0008006" key="4">
    <source>
        <dbReference type="Google" id="ProtNLM"/>
    </source>
</evidence>
<evidence type="ECO:0000256" key="1">
    <source>
        <dbReference type="SAM" id="Coils"/>
    </source>
</evidence>
<evidence type="ECO:0000313" key="3">
    <source>
        <dbReference type="Proteomes" id="UP001597318"/>
    </source>
</evidence>
<protein>
    <recommendedName>
        <fullName evidence="4">Lipoprotein</fullName>
    </recommendedName>
</protein>
<keyword evidence="3" id="KW-1185">Reference proteome</keyword>
<sequence length="143" mass="16380">MKKLMLITGISMSFILTGCSVDLDMSTSETEEFAMEVEKLADVFMDTKGELESLKENKSLSEEDEQLISKRVDELIDQMDEFKEENSSIVAKLAQTVAEEKLNEKEEILKNIKDKIKNQQVEMSDLDTMIEVVSADVEWKLFE</sequence>
<accession>A0ABW5BYB3</accession>
<feature type="coiled-coil region" evidence="1">
    <location>
        <begin position="37"/>
        <end position="129"/>
    </location>
</feature>
<evidence type="ECO:0000313" key="2">
    <source>
        <dbReference type="EMBL" id="MFD2214619.1"/>
    </source>
</evidence>
<organism evidence="2 3">
    <name type="scientific">Metabacillus endolithicus</name>
    <dbReference type="NCBI Taxonomy" id="1535204"/>
    <lineage>
        <taxon>Bacteria</taxon>
        <taxon>Bacillati</taxon>
        <taxon>Bacillota</taxon>
        <taxon>Bacilli</taxon>
        <taxon>Bacillales</taxon>
        <taxon>Bacillaceae</taxon>
        <taxon>Metabacillus</taxon>
    </lineage>
</organism>
<dbReference type="PROSITE" id="PS51257">
    <property type="entry name" value="PROKAR_LIPOPROTEIN"/>
    <property type="match status" value="1"/>
</dbReference>
<dbReference type="Proteomes" id="UP001597318">
    <property type="component" value="Unassembled WGS sequence"/>
</dbReference>
<gene>
    <name evidence="2" type="ORF">ACFSKK_13080</name>
</gene>
<comment type="caution">
    <text evidence="2">The sequence shown here is derived from an EMBL/GenBank/DDBJ whole genome shotgun (WGS) entry which is preliminary data.</text>
</comment>
<name>A0ABW5BYB3_9BACI</name>
<keyword evidence="1" id="KW-0175">Coiled coil</keyword>
<proteinExistence type="predicted"/>
<dbReference type="RefSeq" id="WP_247343327.1">
    <property type="nucleotide sequence ID" value="NZ_CP095550.1"/>
</dbReference>